<dbReference type="InterPro" id="IPR027417">
    <property type="entry name" value="P-loop_NTPase"/>
</dbReference>
<gene>
    <name evidence="2" type="ORF">CN290_23810</name>
</gene>
<dbReference type="Proteomes" id="UP000220226">
    <property type="component" value="Unassembled WGS sequence"/>
</dbReference>
<dbReference type="Pfam" id="PF24406">
    <property type="entry name" value="nSTAND_NTPase4"/>
    <property type="match status" value="1"/>
</dbReference>
<evidence type="ECO:0000313" key="3">
    <source>
        <dbReference type="Proteomes" id="UP000220226"/>
    </source>
</evidence>
<reference evidence="2 3" key="1">
    <citation type="submission" date="2017-09" db="EMBL/GenBank/DDBJ databases">
        <title>Large-scale bioinformatics analysis of Bacillus genomes uncovers conserved roles of natural products in bacterial physiology.</title>
        <authorList>
            <consortium name="Agbiome Team Llc"/>
            <person name="Bleich R.M."/>
            <person name="Grubbs K.J."/>
            <person name="Santa Maria K.C."/>
            <person name="Allen S.E."/>
            <person name="Farag S."/>
            <person name="Shank E.A."/>
            <person name="Bowers A."/>
        </authorList>
    </citation>
    <scope>NUCLEOTIDE SEQUENCE [LARGE SCALE GENOMIC DNA]</scope>
    <source>
        <strain evidence="2 3">AFS025165</strain>
    </source>
</reference>
<feature type="domain" description="STAND NTPase 4 small alpha/beta" evidence="1">
    <location>
        <begin position="501"/>
        <end position="559"/>
    </location>
</feature>
<dbReference type="AlphaFoldDB" id="A0A2A8XZ32"/>
<organism evidence="2 3">
    <name type="scientific">Bacillus cereus</name>
    <dbReference type="NCBI Taxonomy" id="1396"/>
    <lineage>
        <taxon>Bacteria</taxon>
        <taxon>Bacillati</taxon>
        <taxon>Bacillota</taxon>
        <taxon>Bacilli</taxon>
        <taxon>Bacillales</taxon>
        <taxon>Bacillaceae</taxon>
        <taxon>Bacillus</taxon>
        <taxon>Bacillus cereus group</taxon>
    </lineage>
</organism>
<dbReference type="SUPFAM" id="SSF56300">
    <property type="entry name" value="Metallo-dependent phosphatases"/>
    <property type="match status" value="1"/>
</dbReference>
<sequence>MQIKGIEVGITCFNSSWRSYDSDTDFQKIIIGERQITRAREVIQDCQVKIGMVHHPLDELAPFESKQIQHMIMKDYDILLCGHVHEGSLWAKTSSLGTTLISVSPANWTTNVRIKNSDFANGYSIIDINKEDGNLITYHRRYSHNKEKFVKNTDMGDENGQTDFFLPSKTELVNKDKLFGIINSIKDIHINHIDKHLISYDTDTEAPKKITDIFVMPRIIHKETAQFNEETLQENEELLDLGDICKSDENILLIGTKEQGKTILLDRVLIEMTNNFESYNKIPVYIDFEEAIGNGLETLISKYLNVSIRHLRLEILKNCDVVLLIDNLKFDKRYNAILISLTKLIKENPRIKIIATCSGNIDGELPIEALDAEIFNYFKTAYIKNFKTREIRELMQNWFSLNERFNLDKKEKLDSIIKTFSSLNLPRTPLAVSMFLWIIEKQEDYAPINNSIMLENFLERLFRKTSEKEMYASEFNYKNKERLLTEIAYYMFEQDNINYGVNYQELRQFIYKNLKIKKFDFDEEHLLRHFINKGVLTVDKEGIERTVRFKFSCFFQFFLMKNIDKDKKFKEYVLSDDNYLLFMNELDYYSGLKQDDDKLLELVVNRMYSEYKDIIEKIEQLQYNYDNVFETLSTIVDRLSADDIKQITTGDKPTEEEIEELQDNTLSESCKEKGISKKDEEISNFDKLARVWIIAAKILKNTEDTMVEGLKTDSFNKIVKCSMAFASIYKFILISYQEKHEVDQKQEKKEEIEILKNLMPLIHQSVLLQTLGTGKLKVVIEERLEEIMDDESVSDFEKFLCVFTYSDLKGNGANKHIANLIKVTKRHYMKDMIFMKLLQYYYYKATSKLDEGIYKNFIGDIITKDDTAVNGKRDFHRKGRIISKIVDSKNKKMLHSKDGELEEVN</sequence>
<evidence type="ECO:0000313" key="2">
    <source>
        <dbReference type="EMBL" id="PFC71100.1"/>
    </source>
</evidence>
<evidence type="ECO:0000259" key="1">
    <source>
        <dbReference type="Pfam" id="PF24406"/>
    </source>
</evidence>
<name>A0A2A8XZ32_BACCE</name>
<dbReference type="EMBL" id="NTQT01000029">
    <property type="protein sequence ID" value="PFC71100.1"/>
    <property type="molecule type" value="Genomic_DNA"/>
</dbReference>
<dbReference type="InterPro" id="IPR057123">
    <property type="entry name" value="STAND_NTPase4_dom"/>
</dbReference>
<dbReference type="SUPFAM" id="SSF52540">
    <property type="entry name" value="P-loop containing nucleoside triphosphate hydrolases"/>
    <property type="match status" value="1"/>
</dbReference>
<protein>
    <recommendedName>
        <fullName evidence="1">STAND NTPase 4 small alpha/beta domain-containing protein</fullName>
    </recommendedName>
</protein>
<accession>A0A2A8XZ32</accession>
<dbReference type="InterPro" id="IPR029052">
    <property type="entry name" value="Metallo-depent_PP-like"/>
</dbReference>
<dbReference type="Gene3D" id="3.60.21.10">
    <property type="match status" value="1"/>
</dbReference>
<comment type="caution">
    <text evidence="2">The sequence shown here is derived from an EMBL/GenBank/DDBJ whole genome shotgun (WGS) entry which is preliminary data.</text>
</comment>
<proteinExistence type="predicted"/>